<dbReference type="Gene3D" id="2.60.40.10">
    <property type="entry name" value="Immunoglobulins"/>
    <property type="match status" value="2"/>
</dbReference>
<dbReference type="HOGENOM" id="CLU_232898_0_0_2"/>
<evidence type="ECO:0000259" key="5">
    <source>
        <dbReference type="Pfam" id="PF13229"/>
    </source>
</evidence>
<accession>B9ACN4</accession>
<organism evidence="6 7">
    <name type="scientific">Methanobrevibacter smithii DSM 2375</name>
    <dbReference type="NCBI Taxonomy" id="483214"/>
    <lineage>
        <taxon>Archaea</taxon>
        <taxon>Methanobacteriati</taxon>
        <taxon>Methanobacteriota</taxon>
        <taxon>Methanomada group</taxon>
        <taxon>Methanobacteria</taxon>
        <taxon>Methanobacteriales</taxon>
        <taxon>Methanobacteriaceae</taxon>
        <taxon>Methanobrevibacter</taxon>
    </lineage>
</organism>
<evidence type="ECO:0000313" key="6">
    <source>
        <dbReference type="EMBL" id="EEE41224.1"/>
    </source>
</evidence>
<keyword evidence="3" id="KW-0732">Signal</keyword>
<sequence>MMIKKRFILVIMIILTFSISLVSANEDLNNVGYSDDLQVNSTYSGSVLTAPGNAGTFSDLNSNIQANSNIILDKDYKYDSSADSSLSSGIIINKDTTIDGASHIISGSNSKDVRLFAVNKGTLTLKNIIITDLNYNADDKGIIYQNGGNLVLDNVTFQNSGYKSLIWADGGSLTVTNSYFVNNNATNIFRVSGYNSVFINNNVIMNNNISNALLENGLNVNTIDNNIFINNINHVNIEYIKSCRDNYWGTNAATYGSVGILYKCNFTVAKLSIVGNNTIFGDSDYQIVFNNTKLPVFDLNVSIDEKYASVNQSTITIKNGTASVGISPKANGVAALSVGKGLIKDSNTKNIKINLDGSIDELWVAATGSDNNDGSKDRPLASITKAIELAKSGYTIHIMDGEYSQKVLEINKTLSFVGEGSEVIVRGIGNRVFSCTENGNNLEFININFVNLISEETRSAALYIEGDGSLKIINCTFRDIGARYGAMNIGTTANAEIKNCTFENVIGTASRSSIIYISGSGEYIFDGLSISNSKLADNVAENSKYAYLRGIFYIDNQNAVVTLNNTVIRGSSGPMQSVIESRSKLNILNTIIVNNTVGMTSTGYGQYLIYGSSANANINIENSVISNNTAENALESEIFQLTNGNTLNVTYSSIVDNKFNKIFNVKSGNAAVTLDYNWWGNNSVADDKISKWIIMTTPENITAEKGKTIDVEVYFNHYTDTNGKIYDLDINVPITVKFSAVNGTLLNNVAASVNGIASVSYTVNNNDTITVKSGNQTATINIISKVIDAIWVSAEGNDANDGSENSPVATIAKAIELAKNSSTIYIMEGSYSQGQITINKEVSITGLGKVILTNNAFICKADNVEFNNIIFSQNNGSAVLKVYGNNIKIYNCTFSSVNTDLGVLYLSSGSVDIVNTVINNVNSRYLISISKNTILKMSNSIVDENNLENSIFYLGDGSSLNADYCIITNNRFADYVSIEEGGESVISLDYNWWGTNTPAGKDIKNWVIMNAPESISGEKGEIVTVDVDFNHYMDVDGKIHTLTKHIPETTIYFDGNILNTVDGLATFSYTVGNSNKIVVKSANQSSVIDVIIKEVKRDIWVSAEGNDENNGSQDSPVATIKKALELVSDGSSIYIAPGTYLEDGLEITKSVNIIGSGKVIIDANNGGKIISTTNKSAVINLANLELTKAKSNFGCVIYNLGANFTLNNISIYDNEITDALANTMSAIYNTGVMTINNSKIINNIGYGLIYSSNNLILINSTVSGNDISSGTSSYGIVYSTSGIVKIFNSNITNNIARLGTVYISNGDLIVENSIFEANNVILGNGGAITLFSLSSKSNITNATFRDNAAARDGGAILAKGDVNILNSIFENNAAGNGYYGNAIYNYGNLNIHYSVLLENASSNYVIYNYGYNPSANAQYNWWGTNNDPSRLVGAGQWDEYTSCEDVDVSNWIVMSVIPDIIENITGNQLIKVSFDKYHGKDGKLYDLTKALPEFNVKFSAINGTLSDNLAKVINNVACVNYTISDNDTITVESGDEIFNIKVIVAKETSIILINVDDIVVGENATIDVFVNKNATGSVIIGVNNKNTTVNIKDGKASLIVSDLTAGKYDVVVKYSGDINYGTSKNITSFNVGKIAKYDVDVDISKVQSGENATITVILPKDATGNVTIIVANKKYNATVVNGTAKIITDVLDDGTYDVVVYYSGDDKYLNSVKQLNMTVDINKNVNLKADDIVMFYKDGTRFIAVLTDYKGNPIANETLIFVINGVKYTKITDNNGTASMALNLMPGVYEGLVLFNGTLNYNNISVKCNITIKSTVIGCNIVKMFRNATQYSALFLDSNGNPLVNAAVKFNINGVFYTKITNSEGIATLNIKLLPAEYIITNYNLVTGEENSNKVTVKSLLVDNSDLVKYYLNESKYTLKVIGKDGKVAAGQEVSFNINGVFYHRVSDENGIVSLGIKLRPGDYIVTAEYEGCRVSNNVKVLPTLVTKDLVMKYMDGSSFTAQTLDGQGKPLANQKISFNVNGVFYHRTTDENGMASLNIRLNSGKYIITSIWNEYQIGNNITIA</sequence>
<dbReference type="GO" id="GO:0016837">
    <property type="term" value="F:carbon-oxygen lyase activity, acting on polysaccharides"/>
    <property type="evidence" value="ECO:0007669"/>
    <property type="project" value="TreeGrafter"/>
</dbReference>
<dbReference type="SUPFAM" id="SSF49373">
    <property type="entry name" value="Invasin/intimin cell-adhesion fragments"/>
    <property type="match status" value="1"/>
</dbReference>
<dbReference type="Gene3D" id="2.160.20.10">
    <property type="entry name" value="Single-stranded right-handed beta-helix, Pectin lyase-like"/>
    <property type="match status" value="3"/>
</dbReference>
<dbReference type="InterPro" id="IPR006626">
    <property type="entry name" value="PbH1"/>
</dbReference>
<evidence type="ECO:0000313" key="7">
    <source>
        <dbReference type="Proteomes" id="UP000003489"/>
    </source>
</evidence>
<dbReference type="InterPro" id="IPR012334">
    <property type="entry name" value="Pectin_lyas_fold"/>
</dbReference>
<feature type="domain" description="Right handed beta helix" evidence="5">
    <location>
        <begin position="461"/>
        <end position="628"/>
    </location>
</feature>
<dbReference type="SUPFAM" id="SSF51126">
    <property type="entry name" value="Pectin lyase-like"/>
    <property type="match status" value="5"/>
</dbReference>
<reference evidence="6 7" key="1">
    <citation type="submission" date="2008-10" db="EMBL/GenBank/DDBJ databases">
        <authorList>
            <person name="Fulton L."/>
            <person name="Clifton S."/>
            <person name="Fulton B."/>
            <person name="Xu J."/>
            <person name="Minx P."/>
            <person name="Pepin K.H."/>
            <person name="Johnson M."/>
            <person name="Bhonagiri V."/>
            <person name="Nash W.E."/>
            <person name="Mardis E.R."/>
            <person name="Wilson R.K."/>
        </authorList>
    </citation>
    <scope>NUCLEOTIDE SEQUENCE [LARGE SCALE GENOMIC DNA]</scope>
    <source>
        <strain evidence="6 7">DSM 2375</strain>
    </source>
</reference>
<feature type="domain" description="DUF1565" evidence="4">
    <location>
        <begin position="795"/>
        <end position="834"/>
    </location>
</feature>
<evidence type="ECO:0000256" key="1">
    <source>
        <dbReference type="ARBA" id="ARBA00004613"/>
    </source>
</evidence>
<dbReference type="Pfam" id="PF07602">
    <property type="entry name" value="DUF1565"/>
    <property type="match status" value="1"/>
</dbReference>
<dbReference type="Pfam" id="PF13229">
    <property type="entry name" value="Beta_helix"/>
    <property type="match status" value="1"/>
</dbReference>
<evidence type="ECO:0000256" key="3">
    <source>
        <dbReference type="ARBA" id="ARBA00022729"/>
    </source>
</evidence>
<comment type="subcellular location">
    <subcellularLocation>
        <location evidence="1">Secreted</location>
    </subcellularLocation>
</comment>
<dbReference type="Proteomes" id="UP000003489">
    <property type="component" value="Unassembled WGS sequence"/>
</dbReference>
<evidence type="ECO:0000256" key="2">
    <source>
        <dbReference type="ARBA" id="ARBA00022525"/>
    </source>
</evidence>
<dbReference type="EMBL" id="ABYW01000001">
    <property type="protein sequence ID" value="EEE41224.1"/>
    <property type="molecule type" value="Genomic_DNA"/>
</dbReference>
<dbReference type="SMART" id="SM00710">
    <property type="entry name" value="PbH1"/>
    <property type="match status" value="12"/>
</dbReference>
<proteinExistence type="predicted"/>
<comment type="caution">
    <text evidence="6">The sequence shown here is derived from an EMBL/GenBank/DDBJ whole genome shotgun (WGS) entry which is preliminary data.</text>
</comment>
<gene>
    <name evidence="6" type="ORF">METSMIALI_00106</name>
</gene>
<dbReference type="GO" id="GO:0005576">
    <property type="term" value="C:extracellular region"/>
    <property type="evidence" value="ECO:0007669"/>
    <property type="project" value="UniProtKB-SubCell"/>
</dbReference>
<dbReference type="InterPro" id="IPR013783">
    <property type="entry name" value="Ig-like_fold"/>
</dbReference>
<dbReference type="InterPro" id="IPR011459">
    <property type="entry name" value="DUF1565"/>
</dbReference>
<dbReference type="InterPro" id="IPR039448">
    <property type="entry name" value="Beta_helix"/>
</dbReference>
<dbReference type="SMR" id="B9ACN4"/>
<dbReference type="PANTHER" id="PTHR40088">
    <property type="entry name" value="PECTATE LYASE (EUROFUNG)"/>
    <property type="match status" value="1"/>
</dbReference>
<dbReference type="PANTHER" id="PTHR40088:SF2">
    <property type="entry name" value="SECRETED SUGAR HYDROLASE"/>
    <property type="match status" value="1"/>
</dbReference>
<dbReference type="InterPro" id="IPR052052">
    <property type="entry name" value="Polysaccharide_Lyase_9"/>
</dbReference>
<evidence type="ECO:0000259" key="4">
    <source>
        <dbReference type="Pfam" id="PF07602"/>
    </source>
</evidence>
<dbReference type="InterPro" id="IPR011050">
    <property type="entry name" value="Pectin_lyase_fold/virulence"/>
</dbReference>
<dbReference type="InterPro" id="IPR008964">
    <property type="entry name" value="Invasin/intimin_cell_adhesion"/>
</dbReference>
<keyword evidence="2" id="KW-0964">Secreted</keyword>
<dbReference type="PATRIC" id="fig|483214.13.peg.101"/>
<name>B9ACN4_METSM</name>
<reference evidence="6 7" key="2">
    <citation type="submission" date="2008-11" db="EMBL/GenBank/DDBJ databases">
        <title>Draft genome sequence of Methanobrevibacter smithii (DSM 2375).</title>
        <authorList>
            <person name="Sudarsanam P."/>
            <person name="Ley R."/>
            <person name="Guruge J."/>
            <person name="Turnbaugh P.J."/>
            <person name="Mahowald M."/>
            <person name="Liep D."/>
            <person name="Gordon J."/>
        </authorList>
    </citation>
    <scope>NUCLEOTIDE SEQUENCE [LARGE SCALE GENOMIC DNA]</scope>
    <source>
        <strain evidence="6 7">DSM 2375</strain>
    </source>
</reference>
<protein>
    <submittedName>
        <fullName evidence="6">Uncharacterized protein</fullName>
    </submittedName>
</protein>